<evidence type="ECO:0000256" key="1">
    <source>
        <dbReference type="SAM" id="SignalP"/>
    </source>
</evidence>
<keyword evidence="2" id="KW-0472">Membrane</keyword>
<keyword evidence="2" id="KW-0812">Transmembrane</keyword>
<dbReference type="InParanoid" id="W7XAX7"/>
<organism evidence="2 3">
    <name type="scientific">Tetrahymena thermophila (strain SB210)</name>
    <dbReference type="NCBI Taxonomy" id="312017"/>
    <lineage>
        <taxon>Eukaryota</taxon>
        <taxon>Sar</taxon>
        <taxon>Alveolata</taxon>
        <taxon>Ciliophora</taxon>
        <taxon>Intramacronucleata</taxon>
        <taxon>Oligohymenophorea</taxon>
        <taxon>Hymenostomatida</taxon>
        <taxon>Tetrahymenina</taxon>
        <taxon>Tetrahymenidae</taxon>
        <taxon>Tetrahymena</taxon>
    </lineage>
</organism>
<feature type="chain" id="PRO_5004903579" evidence="1">
    <location>
        <begin position="24"/>
        <end position="116"/>
    </location>
</feature>
<dbReference type="KEGG" id="tet:TTHERM_000389999"/>
<evidence type="ECO:0000313" key="3">
    <source>
        <dbReference type="Proteomes" id="UP000009168"/>
    </source>
</evidence>
<proteinExistence type="predicted"/>
<dbReference type="GeneID" id="24438701"/>
<name>W7XAX7_TETTS</name>
<dbReference type="AlphaFoldDB" id="W7XAX7"/>
<gene>
    <name evidence="2" type="ORF">TTHERM_000389999</name>
</gene>
<feature type="signal peptide" evidence="1">
    <location>
        <begin position="1"/>
        <end position="23"/>
    </location>
</feature>
<sequence length="116" mass="13639">MNISKNFIIFVFVAFCLFQQTFCSWECITMYSCTNKYQTAKQQHPDIIFECTKISKAGTHSFDETEFIQCLDDIGFKYSDIVSLEVCVIQKCQGIKELIKRKEYMYNNKSRNVLPQ</sequence>
<evidence type="ECO:0000313" key="2">
    <source>
        <dbReference type="EMBL" id="EWS73578.1"/>
    </source>
</evidence>
<dbReference type="RefSeq" id="XP_012653901.1">
    <property type="nucleotide sequence ID" value="XM_012798447.1"/>
</dbReference>
<keyword evidence="3" id="KW-1185">Reference proteome</keyword>
<accession>W7XAX7</accession>
<dbReference type="EMBL" id="GG662644">
    <property type="protein sequence ID" value="EWS73578.1"/>
    <property type="molecule type" value="Genomic_DNA"/>
</dbReference>
<protein>
    <submittedName>
        <fullName evidence="2">Transmembrane protein, putative</fullName>
    </submittedName>
</protein>
<keyword evidence="1" id="KW-0732">Signal</keyword>
<dbReference type="Proteomes" id="UP000009168">
    <property type="component" value="Unassembled WGS sequence"/>
</dbReference>
<reference evidence="3" key="1">
    <citation type="journal article" date="2006" name="PLoS Biol.">
        <title>Macronuclear genome sequence of the ciliate Tetrahymena thermophila, a model eukaryote.</title>
        <authorList>
            <person name="Eisen J.A."/>
            <person name="Coyne R.S."/>
            <person name="Wu M."/>
            <person name="Wu D."/>
            <person name="Thiagarajan M."/>
            <person name="Wortman J.R."/>
            <person name="Badger J.H."/>
            <person name="Ren Q."/>
            <person name="Amedeo P."/>
            <person name="Jones K.M."/>
            <person name="Tallon L.J."/>
            <person name="Delcher A.L."/>
            <person name="Salzberg S.L."/>
            <person name="Silva J.C."/>
            <person name="Haas B.J."/>
            <person name="Majoros W.H."/>
            <person name="Farzad M."/>
            <person name="Carlton J.M."/>
            <person name="Smith R.K. Jr."/>
            <person name="Garg J."/>
            <person name="Pearlman R.E."/>
            <person name="Karrer K.M."/>
            <person name="Sun L."/>
            <person name="Manning G."/>
            <person name="Elde N.C."/>
            <person name="Turkewitz A.P."/>
            <person name="Asai D.J."/>
            <person name="Wilkes D.E."/>
            <person name="Wang Y."/>
            <person name="Cai H."/>
            <person name="Collins K."/>
            <person name="Stewart B.A."/>
            <person name="Lee S.R."/>
            <person name="Wilamowska K."/>
            <person name="Weinberg Z."/>
            <person name="Ruzzo W.L."/>
            <person name="Wloga D."/>
            <person name="Gaertig J."/>
            <person name="Frankel J."/>
            <person name="Tsao C.-C."/>
            <person name="Gorovsky M.A."/>
            <person name="Keeling P.J."/>
            <person name="Waller R.F."/>
            <person name="Patron N.J."/>
            <person name="Cherry J.M."/>
            <person name="Stover N.A."/>
            <person name="Krieger C.J."/>
            <person name="del Toro C."/>
            <person name="Ryder H.F."/>
            <person name="Williamson S.C."/>
            <person name="Barbeau R.A."/>
            <person name="Hamilton E.P."/>
            <person name="Orias E."/>
        </authorList>
    </citation>
    <scope>NUCLEOTIDE SEQUENCE [LARGE SCALE GENOMIC DNA]</scope>
    <source>
        <strain evidence="3">SB210</strain>
    </source>
</reference>